<accession>A0ABX1N6G2</accession>
<reference evidence="1" key="1">
    <citation type="submission" date="2019-12" db="EMBL/GenBank/DDBJ databases">
        <title>Comparative genomics gives insights into the taxonomy of the Azoarcus-Aromatoleum group and reveals separate origins of nif in the plant-associated Azoarcus and non-plant-associated Aromatoleum sub-groups.</title>
        <authorList>
            <person name="Lafos M."/>
            <person name="Maluk M."/>
            <person name="Batista M."/>
            <person name="Junghare M."/>
            <person name="Carmona M."/>
            <person name="Faoro H."/>
            <person name="Cruz L.M."/>
            <person name="Battistoni F."/>
            <person name="De Souza E."/>
            <person name="Pedrosa F."/>
            <person name="Chen W.-M."/>
            <person name="Poole P.S."/>
            <person name="Dixon R.A."/>
            <person name="James E.K."/>
        </authorList>
    </citation>
    <scope>NUCLEOTIDE SEQUENCE</scope>
    <source>
        <strain evidence="1">U120</strain>
    </source>
</reference>
<dbReference type="EMBL" id="WTVH01000039">
    <property type="protein sequence ID" value="NMF94858.1"/>
    <property type="molecule type" value="Genomic_DNA"/>
</dbReference>
<evidence type="ECO:0000313" key="1">
    <source>
        <dbReference type="EMBL" id="NMF94858.1"/>
    </source>
</evidence>
<name>A0ABX1N6G2_9RHOO</name>
<gene>
    <name evidence="1" type="ORF">GO608_16195</name>
</gene>
<evidence type="ECO:0000313" key="2">
    <source>
        <dbReference type="Proteomes" id="UP000601990"/>
    </source>
</evidence>
<keyword evidence="2" id="KW-1185">Reference proteome</keyword>
<organism evidence="1 2">
    <name type="scientific">Aromatoleum buckelii</name>
    <dbReference type="NCBI Taxonomy" id="200254"/>
    <lineage>
        <taxon>Bacteria</taxon>
        <taxon>Pseudomonadati</taxon>
        <taxon>Pseudomonadota</taxon>
        <taxon>Betaproteobacteria</taxon>
        <taxon>Rhodocyclales</taxon>
        <taxon>Rhodocyclaceae</taxon>
        <taxon>Aromatoleum</taxon>
    </lineage>
</organism>
<dbReference type="Proteomes" id="UP000601990">
    <property type="component" value="Unassembled WGS sequence"/>
</dbReference>
<proteinExistence type="predicted"/>
<protein>
    <submittedName>
        <fullName evidence="1">Uncharacterized protein</fullName>
    </submittedName>
</protein>
<sequence length="92" mass="10642">MAMHQPPPVHARNSGIYPTLHAMGDNELRNMRRAPKTVTSIEKFWLVRPFAQLPAMRAQSESSRRYGEWHKATHVAQQETDDAKVLHWPREG</sequence>
<comment type="caution">
    <text evidence="1">The sequence shown here is derived from an EMBL/GenBank/DDBJ whole genome shotgun (WGS) entry which is preliminary data.</text>
</comment>